<dbReference type="RefSeq" id="WP_244561790.1">
    <property type="nucleotide sequence ID" value="NZ_FXBL01000004.1"/>
</dbReference>
<evidence type="ECO:0000313" key="3">
    <source>
        <dbReference type="Proteomes" id="UP000193083"/>
    </source>
</evidence>
<reference evidence="2 3" key="1">
    <citation type="submission" date="2017-04" db="EMBL/GenBank/DDBJ databases">
        <authorList>
            <person name="Afonso C.L."/>
            <person name="Miller P.J."/>
            <person name="Scott M.A."/>
            <person name="Spackman E."/>
            <person name="Goraichik I."/>
            <person name="Dimitrov K.M."/>
            <person name="Suarez D.L."/>
            <person name="Swayne D.E."/>
        </authorList>
    </citation>
    <scope>NUCLEOTIDE SEQUENCE [LARGE SCALE GENOMIC DNA]</scope>
    <source>
        <strain evidence="2 3">B5P</strain>
    </source>
</reference>
<organism evidence="2 3">
    <name type="scientific">Mesorhizobium australicum</name>
    <dbReference type="NCBI Taxonomy" id="536018"/>
    <lineage>
        <taxon>Bacteria</taxon>
        <taxon>Pseudomonadati</taxon>
        <taxon>Pseudomonadota</taxon>
        <taxon>Alphaproteobacteria</taxon>
        <taxon>Hyphomicrobiales</taxon>
        <taxon>Phyllobacteriaceae</taxon>
        <taxon>Mesorhizobium</taxon>
    </lineage>
</organism>
<dbReference type="Pfam" id="PF07883">
    <property type="entry name" value="Cupin_2"/>
    <property type="match status" value="1"/>
</dbReference>
<dbReference type="InterPro" id="IPR053146">
    <property type="entry name" value="QDO-like"/>
</dbReference>
<dbReference type="PANTHER" id="PTHR36440:SF1">
    <property type="entry name" value="PUTATIVE (AFU_ORTHOLOGUE AFUA_8G07350)-RELATED"/>
    <property type="match status" value="1"/>
</dbReference>
<evidence type="ECO:0000313" key="2">
    <source>
        <dbReference type="EMBL" id="SMH49789.1"/>
    </source>
</evidence>
<proteinExistence type="predicted"/>
<name>A0A1X7PFX4_9HYPH</name>
<protein>
    <submittedName>
        <fullName evidence="2">Cupin domain-containing protein</fullName>
    </submittedName>
</protein>
<keyword evidence="3" id="KW-1185">Reference proteome</keyword>
<dbReference type="AlphaFoldDB" id="A0A1X7PFX4"/>
<dbReference type="Proteomes" id="UP000193083">
    <property type="component" value="Unassembled WGS sequence"/>
</dbReference>
<dbReference type="InterPro" id="IPR013096">
    <property type="entry name" value="Cupin_2"/>
</dbReference>
<accession>A0A1X7PFX4</accession>
<gene>
    <name evidence="2" type="ORF">SAMN02982922_4012</name>
</gene>
<dbReference type="PANTHER" id="PTHR36440">
    <property type="entry name" value="PUTATIVE (AFU_ORTHOLOGUE AFUA_8G07350)-RELATED"/>
    <property type="match status" value="1"/>
</dbReference>
<feature type="domain" description="Cupin type-2" evidence="1">
    <location>
        <begin position="47"/>
        <end position="110"/>
    </location>
</feature>
<sequence>MSGGPIVLGPTEGRVYEMPDMRAVFKADGEETGERYSVSEWWVKLHGKGPGPHLHATEDELFYVIAGTMSVMVADAWRDLAAGSFIRIPAGTVHDFENRTTEPAALLNVFMGAFEHNMPAIVAWYEEHR</sequence>
<dbReference type="SUPFAM" id="SSF51182">
    <property type="entry name" value="RmlC-like cupins"/>
    <property type="match status" value="1"/>
</dbReference>
<dbReference type="Gene3D" id="2.60.120.10">
    <property type="entry name" value="Jelly Rolls"/>
    <property type="match status" value="1"/>
</dbReference>
<evidence type="ECO:0000259" key="1">
    <source>
        <dbReference type="Pfam" id="PF07883"/>
    </source>
</evidence>
<dbReference type="InterPro" id="IPR014710">
    <property type="entry name" value="RmlC-like_jellyroll"/>
</dbReference>
<dbReference type="InterPro" id="IPR011051">
    <property type="entry name" value="RmlC_Cupin_sf"/>
</dbReference>
<dbReference type="EMBL" id="FXBL01000004">
    <property type="protein sequence ID" value="SMH49789.1"/>
    <property type="molecule type" value="Genomic_DNA"/>
</dbReference>